<feature type="transmembrane region" description="Helical" evidence="2">
    <location>
        <begin position="388"/>
        <end position="415"/>
    </location>
</feature>
<feature type="region of interest" description="Disordered" evidence="1">
    <location>
        <begin position="1"/>
        <end position="38"/>
    </location>
</feature>
<evidence type="ECO:0000313" key="4">
    <source>
        <dbReference type="Proteomes" id="UP000481861"/>
    </source>
</evidence>
<gene>
    <name evidence="3" type="ORF">BDV95DRAFT_571294</name>
</gene>
<protein>
    <submittedName>
        <fullName evidence="3">Uncharacterized protein</fullName>
    </submittedName>
</protein>
<dbReference type="OrthoDB" id="5392974at2759"/>
<dbReference type="Gene3D" id="1.20.58.340">
    <property type="entry name" value="Magnesium transport protein CorA, transmembrane region"/>
    <property type="match status" value="1"/>
</dbReference>
<keyword evidence="2" id="KW-0812">Transmembrane</keyword>
<accession>A0A7C8IA47</accession>
<evidence type="ECO:0000256" key="2">
    <source>
        <dbReference type="SAM" id="Phobius"/>
    </source>
</evidence>
<evidence type="ECO:0000256" key="1">
    <source>
        <dbReference type="SAM" id="MobiDB-lite"/>
    </source>
</evidence>
<feature type="compositionally biased region" description="Polar residues" evidence="1">
    <location>
        <begin position="19"/>
        <end position="38"/>
    </location>
</feature>
<name>A0A7C8IA47_9PLEO</name>
<comment type="caution">
    <text evidence="3">The sequence shown here is derived from an EMBL/GenBank/DDBJ whole genome shotgun (WGS) entry which is preliminary data.</text>
</comment>
<feature type="transmembrane region" description="Helical" evidence="2">
    <location>
        <begin position="427"/>
        <end position="447"/>
    </location>
</feature>
<keyword evidence="4" id="KW-1185">Reference proteome</keyword>
<organism evidence="3 4">
    <name type="scientific">Massariosphaeria phaeospora</name>
    <dbReference type="NCBI Taxonomy" id="100035"/>
    <lineage>
        <taxon>Eukaryota</taxon>
        <taxon>Fungi</taxon>
        <taxon>Dikarya</taxon>
        <taxon>Ascomycota</taxon>
        <taxon>Pezizomycotina</taxon>
        <taxon>Dothideomycetes</taxon>
        <taxon>Pleosporomycetidae</taxon>
        <taxon>Pleosporales</taxon>
        <taxon>Pleosporales incertae sedis</taxon>
        <taxon>Massariosphaeria</taxon>
    </lineage>
</organism>
<reference evidence="3 4" key="1">
    <citation type="submission" date="2020-01" db="EMBL/GenBank/DDBJ databases">
        <authorList>
            <consortium name="DOE Joint Genome Institute"/>
            <person name="Haridas S."/>
            <person name="Albert R."/>
            <person name="Binder M."/>
            <person name="Bloem J."/>
            <person name="Labutti K."/>
            <person name="Salamov A."/>
            <person name="Andreopoulos B."/>
            <person name="Baker S.E."/>
            <person name="Barry K."/>
            <person name="Bills G."/>
            <person name="Bluhm B.H."/>
            <person name="Cannon C."/>
            <person name="Castanera R."/>
            <person name="Culley D.E."/>
            <person name="Daum C."/>
            <person name="Ezra D."/>
            <person name="Gonzalez J.B."/>
            <person name="Henrissat B."/>
            <person name="Kuo A."/>
            <person name="Liang C."/>
            <person name="Lipzen A."/>
            <person name="Lutzoni F."/>
            <person name="Magnuson J."/>
            <person name="Mondo S."/>
            <person name="Nolan M."/>
            <person name="Ohm R."/>
            <person name="Pangilinan J."/>
            <person name="Park H.-J.H."/>
            <person name="Ramirez L."/>
            <person name="Alfaro M."/>
            <person name="Sun H."/>
            <person name="Tritt A."/>
            <person name="Yoshinaga Y."/>
            <person name="Zwiers L.-H.L."/>
            <person name="Turgeon B.G."/>
            <person name="Goodwin S.B."/>
            <person name="Spatafora J.W."/>
            <person name="Crous P.W."/>
            <person name="Grigoriev I.V."/>
        </authorList>
    </citation>
    <scope>NUCLEOTIDE SEQUENCE [LARGE SCALE GENOMIC DNA]</scope>
    <source>
        <strain evidence="3 4">CBS 611.86</strain>
    </source>
</reference>
<dbReference type="AlphaFoldDB" id="A0A7C8IA47"/>
<sequence length="464" mass="53321">MSTSPVPDWVRRKQAGTRWPSNTHPHNSSPRDFLTGLSSTHPELEDQSLLAWGLEQSESIEGPRAQIDVLVSRGSNIEWSDNISDEDLEAKLAATSEDATEKSLQVFFINTRACEVGWLPGNFSIRPQALRSLMKAGLSKTTLSGIYMLEGTWAKMGNHCFQHQDDLGNLSSFEVCYRNSSGWNNGPAFTQFVRTRFNRTYFCINYPSRAIVRLKEYIEQDSNLLYRDFFLDLLAAHESLKEHQFNIGDRREQLLKHERKYEDEHIQFNHATRELHRLTRDWHTLGQDCIDLHVQLKFLQDSHKKYVQNLHHSQSAWEVDTSMSTGESFEVLISECDNCARWTTVYRDRTNIRINLLFHLANQRESRTNTDIATSTAKVAEQTQRDSVSMITIAAVTMLFLPGTFVSAILSTTFFEFGHDGLSVSGQWWVLPVATIPLMVIVAGVWLRWQHVRLRKREANLKVT</sequence>
<keyword evidence="2" id="KW-0472">Membrane</keyword>
<evidence type="ECO:0000313" key="3">
    <source>
        <dbReference type="EMBL" id="KAF2872052.1"/>
    </source>
</evidence>
<dbReference type="Proteomes" id="UP000481861">
    <property type="component" value="Unassembled WGS sequence"/>
</dbReference>
<dbReference type="EMBL" id="JAADJZ010000010">
    <property type="protein sequence ID" value="KAF2872052.1"/>
    <property type="molecule type" value="Genomic_DNA"/>
</dbReference>
<keyword evidence="2" id="KW-1133">Transmembrane helix</keyword>
<proteinExistence type="predicted"/>